<dbReference type="EMBL" id="JASBWV010000039">
    <property type="protein sequence ID" value="KAJ9116219.1"/>
    <property type="molecule type" value="Genomic_DNA"/>
</dbReference>
<evidence type="ECO:0000313" key="2">
    <source>
        <dbReference type="Proteomes" id="UP001234202"/>
    </source>
</evidence>
<keyword evidence="2" id="KW-1185">Reference proteome</keyword>
<proteinExistence type="predicted"/>
<sequence>MSDAAGPSSPPPPVAAAAAPANKNNRYRKEKPWDTDDIDHWKIDPFTSADNKAGPFLEESSFAILFPKYREQYLRESWSTLTTILSSHGIACVLDLVQGSMTVKTTRKTYDPYIILKSRDVISLLARGVPVAQAVKVLQDEMACDIIKIGGMVRNKDRFVKRRQRIVGPNGSTLKAIELLTDCYVLVQGNTVAAMGKHKNLKEVRRIVVDCMKNIHPIYRIKELMIRRELMKDPKLATESWERFLPQFKKRNLTTAEKTAKKHRHQGTGGPADGNGLTGANQISVSGAGYGPSAGASGAEGAVRETEQRDKEKMKPKKKVYTPFPPPQQPSKLDKELASGEYFLKPKEKEALARKRKLEEQNTTSDTRRAQREEAFIAPAEQAAPTIEQRKKRVKDAAAAAGEGEGDGEQRKKKKKKTSSE</sequence>
<organism evidence="1 2">
    <name type="scientific">Naganishia onofrii</name>
    <dbReference type="NCBI Taxonomy" id="1851511"/>
    <lineage>
        <taxon>Eukaryota</taxon>
        <taxon>Fungi</taxon>
        <taxon>Dikarya</taxon>
        <taxon>Basidiomycota</taxon>
        <taxon>Agaricomycotina</taxon>
        <taxon>Tremellomycetes</taxon>
        <taxon>Filobasidiales</taxon>
        <taxon>Filobasidiaceae</taxon>
        <taxon>Naganishia</taxon>
    </lineage>
</organism>
<gene>
    <name evidence="1" type="primary">MIS3</name>
    <name evidence="1" type="ORF">QFC24_006810</name>
</gene>
<comment type="caution">
    <text evidence="1">The sequence shown here is derived from an EMBL/GenBank/DDBJ whole genome shotgun (WGS) entry which is preliminary data.</text>
</comment>
<evidence type="ECO:0000313" key="1">
    <source>
        <dbReference type="EMBL" id="KAJ9116219.1"/>
    </source>
</evidence>
<dbReference type="Proteomes" id="UP001234202">
    <property type="component" value="Unassembled WGS sequence"/>
</dbReference>
<name>A0ACC2WYN8_9TREE</name>
<protein>
    <submittedName>
        <fullName evidence="1">Ribosomal RNA assembly protein mis3</fullName>
    </submittedName>
</protein>
<reference evidence="1" key="1">
    <citation type="submission" date="2023-04" db="EMBL/GenBank/DDBJ databases">
        <title>Draft Genome sequencing of Naganishia species isolated from polar environments using Oxford Nanopore Technology.</title>
        <authorList>
            <person name="Leo P."/>
            <person name="Venkateswaran K."/>
        </authorList>
    </citation>
    <scope>NUCLEOTIDE SEQUENCE</scope>
    <source>
        <strain evidence="1">DBVPG 5303</strain>
    </source>
</reference>
<accession>A0ACC2WYN8</accession>